<protein>
    <submittedName>
        <fullName evidence="1">BNR/Asp-box repeat-containing protein</fullName>
    </submittedName>
</protein>
<accession>A0A1G4W1D3</accession>
<dbReference type="EMBL" id="FMTY01000005">
    <property type="protein sequence ID" value="SCX15199.1"/>
    <property type="molecule type" value="Genomic_DNA"/>
</dbReference>
<reference evidence="1 2" key="1">
    <citation type="submission" date="2016-10" db="EMBL/GenBank/DDBJ databases">
        <authorList>
            <person name="de Groot N.N."/>
        </authorList>
    </citation>
    <scope>NUCLEOTIDE SEQUENCE [LARGE SCALE GENOMIC DNA]</scope>
    <source>
        <strain evidence="1 2">CGMCC 1.3801</strain>
    </source>
</reference>
<dbReference type="PANTHER" id="PTHR47199">
    <property type="entry name" value="PHOTOSYSTEM II STABILITY/ASSEMBLY FACTOR HCF136, CHLOROPLASTIC"/>
    <property type="match status" value="1"/>
</dbReference>
<dbReference type="SUPFAM" id="SSF50939">
    <property type="entry name" value="Sialidases"/>
    <property type="match status" value="1"/>
</dbReference>
<dbReference type="STRING" id="329186.SAMN02927925_02202"/>
<dbReference type="Gene3D" id="2.130.10.10">
    <property type="entry name" value="YVTN repeat-like/Quinoprotein amine dehydrogenase"/>
    <property type="match status" value="1"/>
</dbReference>
<evidence type="ECO:0000313" key="2">
    <source>
        <dbReference type="Proteomes" id="UP000182124"/>
    </source>
</evidence>
<dbReference type="Proteomes" id="UP000182124">
    <property type="component" value="Unassembled WGS sequence"/>
</dbReference>
<dbReference type="Pfam" id="PF02012">
    <property type="entry name" value="BNR"/>
    <property type="match status" value="1"/>
</dbReference>
<dbReference type="InterPro" id="IPR015943">
    <property type="entry name" value="WD40/YVTN_repeat-like_dom_sf"/>
</dbReference>
<dbReference type="eggNOG" id="COG4447">
    <property type="taxonomic scope" value="Bacteria"/>
</dbReference>
<evidence type="ECO:0000313" key="1">
    <source>
        <dbReference type="EMBL" id="SCX15199.1"/>
    </source>
</evidence>
<dbReference type="PANTHER" id="PTHR47199:SF2">
    <property type="entry name" value="PHOTOSYSTEM II STABILITY_ASSEMBLY FACTOR HCF136, CHLOROPLASTIC"/>
    <property type="match status" value="1"/>
</dbReference>
<proteinExistence type="predicted"/>
<sequence>MKKSWIAILSFLCFSCGLKSVFDTPKSDVVSDNKTVVKDTLKPGFTSVEIDTLLLEKLSIRALEVDKDKVWYAANNGNYGYLSLNGGKNFVGNIVKDTLKLEFRSMAQTKDHVFVLSVGNPGLLYRISKDQTEVQLVYQEKGEKVFYDAMQFWNDIEGIAVGDPTEDCFSLIITRDGGQTWTKTSCEQLPKLADGEAFFAASNTNIIIKGNRTWIVSGGKKSRVFYSDDKGKSWQVTETPIIQGSAMTGIFSADFYNESIGFATGGDYEKPQQNFGNKIITLDGGKTWNLIAENEGFGYGSCVQFVPGSNGNELVTVGASGVYYSYTQGKSWTKIADYKDLFTIRFTDAKTAIAAGNKKIIRIKFK</sequence>
<dbReference type="AlphaFoldDB" id="A0A1G4W1D3"/>
<dbReference type="InterPro" id="IPR036278">
    <property type="entry name" value="Sialidase_sf"/>
</dbReference>
<organism evidence="1 2">
    <name type="scientific">Flavobacterium saliperosum</name>
    <dbReference type="NCBI Taxonomy" id="329186"/>
    <lineage>
        <taxon>Bacteria</taxon>
        <taxon>Pseudomonadati</taxon>
        <taxon>Bacteroidota</taxon>
        <taxon>Flavobacteriia</taxon>
        <taxon>Flavobacteriales</taxon>
        <taxon>Flavobacteriaceae</taxon>
        <taxon>Flavobacterium</taxon>
    </lineage>
</organism>
<gene>
    <name evidence="1" type="ORF">SAMN02927925_02202</name>
</gene>
<dbReference type="CDD" id="cd15482">
    <property type="entry name" value="Sialidase_non-viral"/>
    <property type="match status" value="1"/>
</dbReference>
<dbReference type="InterPro" id="IPR002860">
    <property type="entry name" value="BNR_rpt"/>
</dbReference>
<name>A0A1G4W1D3_9FLAO</name>
<dbReference type="RefSeq" id="WP_023575865.1">
    <property type="nucleotide sequence ID" value="NZ_CBCSBQ010000004.1"/>
</dbReference>